<feature type="compositionally biased region" description="Polar residues" evidence="1">
    <location>
        <begin position="177"/>
        <end position="188"/>
    </location>
</feature>
<feature type="region of interest" description="Disordered" evidence="1">
    <location>
        <begin position="43"/>
        <end position="96"/>
    </location>
</feature>
<protein>
    <submittedName>
        <fullName evidence="2">Uncharacterized protein</fullName>
    </submittedName>
</protein>
<dbReference type="Proteomes" id="UP001221757">
    <property type="component" value="Unassembled WGS sequence"/>
</dbReference>
<feature type="compositionally biased region" description="Basic and acidic residues" evidence="1">
    <location>
        <begin position="87"/>
        <end position="96"/>
    </location>
</feature>
<feature type="compositionally biased region" description="Gly residues" evidence="1">
    <location>
        <begin position="70"/>
        <end position="83"/>
    </location>
</feature>
<name>A0AAD7H2F4_MYCRO</name>
<evidence type="ECO:0000313" key="3">
    <source>
        <dbReference type="Proteomes" id="UP001221757"/>
    </source>
</evidence>
<dbReference type="AlphaFoldDB" id="A0AAD7H2F4"/>
<evidence type="ECO:0000313" key="2">
    <source>
        <dbReference type="EMBL" id="KAJ7710415.1"/>
    </source>
</evidence>
<gene>
    <name evidence="2" type="ORF">B0H17DRAFT_1123565</name>
</gene>
<accession>A0AAD7H2F4</accession>
<sequence length="208" mass="22441">MVCTVRGFKHGDRSATQDGVFNGTAAGQLEYFWSGAPDGCDTRGWTRRGEGGKSHQTRRSGNRVTAERNGSGGLGTGILGGGSAAADAKEEMLREKPVHEQWKAGVRGKARAFRARGFGFRARRWLFEDKTIDICAALDGAAWLMRLLQRQKLLRDGDGGPRPFGESITRQAEGKSVTRTGSSAQGIQSPRECQWATAQTKSCVGASH</sequence>
<organism evidence="2 3">
    <name type="scientific">Mycena rosella</name>
    <name type="common">Pink bonnet</name>
    <name type="synonym">Agaricus rosellus</name>
    <dbReference type="NCBI Taxonomy" id="1033263"/>
    <lineage>
        <taxon>Eukaryota</taxon>
        <taxon>Fungi</taxon>
        <taxon>Dikarya</taxon>
        <taxon>Basidiomycota</taxon>
        <taxon>Agaricomycotina</taxon>
        <taxon>Agaricomycetes</taxon>
        <taxon>Agaricomycetidae</taxon>
        <taxon>Agaricales</taxon>
        <taxon>Marasmiineae</taxon>
        <taxon>Mycenaceae</taxon>
        <taxon>Mycena</taxon>
    </lineage>
</organism>
<feature type="region of interest" description="Disordered" evidence="1">
    <location>
        <begin position="172"/>
        <end position="191"/>
    </location>
</feature>
<reference evidence="2" key="1">
    <citation type="submission" date="2023-03" db="EMBL/GenBank/DDBJ databases">
        <title>Massive genome expansion in bonnet fungi (Mycena s.s.) driven by repeated elements and novel gene families across ecological guilds.</title>
        <authorList>
            <consortium name="Lawrence Berkeley National Laboratory"/>
            <person name="Harder C.B."/>
            <person name="Miyauchi S."/>
            <person name="Viragh M."/>
            <person name="Kuo A."/>
            <person name="Thoen E."/>
            <person name="Andreopoulos B."/>
            <person name="Lu D."/>
            <person name="Skrede I."/>
            <person name="Drula E."/>
            <person name="Henrissat B."/>
            <person name="Morin E."/>
            <person name="Kohler A."/>
            <person name="Barry K."/>
            <person name="LaButti K."/>
            <person name="Morin E."/>
            <person name="Salamov A."/>
            <person name="Lipzen A."/>
            <person name="Mereny Z."/>
            <person name="Hegedus B."/>
            <person name="Baldrian P."/>
            <person name="Stursova M."/>
            <person name="Weitz H."/>
            <person name="Taylor A."/>
            <person name="Grigoriev I.V."/>
            <person name="Nagy L.G."/>
            <person name="Martin F."/>
            <person name="Kauserud H."/>
        </authorList>
    </citation>
    <scope>NUCLEOTIDE SEQUENCE</scope>
    <source>
        <strain evidence="2">CBHHK067</strain>
    </source>
</reference>
<dbReference type="EMBL" id="JARKIE010000001">
    <property type="protein sequence ID" value="KAJ7710415.1"/>
    <property type="molecule type" value="Genomic_DNA"/>
</dbReference>
<evidence type="ECO:0000256" key="1">
    <source>
        <dbReference type="SAM" id="MobiDB-lite"/>
    </source>
</evidence>
<keyword evidence="3" id="KW-1185">Reference proteome</keyword>
<proteinExistence type="predicted"/>
<comment type="caution">
    <text evidence="2">The sequence shown here is derived from an EMBL/GenBank/DDBJ whole genome shotgun (WGS) entry which is preliminary data.</text>
</comment>